<name>A0ABR1RI51_9PEZI</name>
<keyword evidence="2" id="KW-1133">Transmembrane helix</keyword>
<feature type="region of interest" description="Disordered" evidence="1">
    <location>
        <begin position="61"/>
        <end position="125"/>
    </location>
</feature>
<gene>
    <name evidence="3" type="ORF">PG991_010213</name>
</gene>
<dbReference type="PANTHER" id="PTHR42354">
    <property type="entry name" value="C2H2-TYPE DOMAIN-CONTAINING PROTEIN"/>
    <property type="match status" value="1"/>
</dbReference>
<protein>
    <submittedName>
        <fullName evidence="3">Uncharacterized protein</fullName>
    </submittedName>
</protein>
<sequence length="404" mass="46059">MNYANMIEEKNLKKTFIIATLCSTLIGTFTSSMGLWDRVKDKRQQTKRDTEQDKEIKELRKQVEDAGKQQQNNNNNGNNNNNNRNNQDQQYQHQHQHHTQQRCCSGSRHRSPPPRRRGREREDEVGYALERSGALIGREFDEGYERLGRRFAIGDTVTENRLQAQIIALQQTVITVLQDALYNGRQLDNADMSKLIAASNAAREGSLDALRQQRQRQTLAIEAPAPAPAVPMPPPAVSFAPPRRAKTVLSEPEPLYCRYSLDLQYVRNKPLARTFAPGGDCRCPGCGIRLRAEADDFWEIEKRERGRAAREGRRGSRSSSGGEAVLDEREFHVGQRFVVKCHTPDGEYACVLCSRFRDKDVVCPTVDQLINHVGRDHSINELEREEDFEMRARTRPLRKALPAP</sequence>
<comment type="caution">
    <text evidence="3">The sequence shown here is derived from an EMBL/GenBank/DDBJ whole genome shotgun (WGS) entry which is preliminary data.</text>
</comment>
<proteinExistence type="predicted"/>
<keyword evidence="2" id="KW-0472">Membrane</keyword>
<evidence type="ECO:0000256" key="2">
    <source>
        <dbReference type="SAM" id="Phobius"/>
    </source>
</evidence>
<organism evidence="3 4">
    <name type="scientific">Apiospora marii</name>
    <dbReference type="NCBI Taxonomy" id="335849"/>
    <lineage>
        <taxon>Eukaryota</taxon>
        <taxon>Fungi</taxon>
        <taxon>Dikarya</taxon>
        <taxon>Ascomycota</taxon>
        <taxon>Pezizomycotina</taxon>
        <taxon>Sordariomycetes</taxon>
        <taxon>Xylariomycetidae</taxon>
        <taxon>Amphisphaeriales</taxon>
        <taxon>Apiosporaceae</taxon>
        <taxon>Apiospora</taxon>
    </lineage>
</organism>
<feature type="transmembrane region" description="Helical" evidence="2">
    <location>
        <begin position="16"/>
        <end position="36"/>
    </location>
</feature>
<evidence type="ECO:0000313" key="4">
    <source>
        <dbReference type="Proteomes" id="UP001396898"/>
    </source>
</evidence>
<accession>A0ABR1RI51</accession>
<dbReference type="EMBL" id="JAQQWI010000015">
    <property type="protein sequence ID" value="KAK8012838.1"/>
    <property type="molecule type" value="Genomic_DNA"/>
</dbReference>
<reference evidence="3 4" key="1">
    <citation type="submission" date="2023-01" db="EMBL/GenBank/DDBJ databases">
        <title>Analysis of 21 Apiospora genomes using comparative genomics revels a genus with tremendous synthesis potential of carbohydrate active enzymes and secondary metabolites.</title>
        <authorList>
            <person name="Sorensen T."/>
        </authorList>
    </citation>
    <scope>NUCLEOTIDE SEQUENCE [LARGE SCALE GENOMIC DNA]</scope>
    <source>
        <strain evidence="3 4">CBS 20057</strain>
    </source>
</reference>
<keyword evidence="2" id="KW-0812">Transmembrane</keyword>
<evidence type="ECO:0000256" key="1">
    <source>
        <dbReference type="SAM" id="MobiDB-lite"/>
    </source>
</evidence>
<feature type="compositionally biased region" description="Basic and acidic residues" evidence="1">
    <location>
        <begin position="304"/>
        <end position="314"/>
    </location>
</feature>
<evidence type="ECO:0000313" key="3">
    <source>
        <dbReference type="EMBL" id="KAK8012838.1"/>
    </source>
</evidence>
<feature type="compositionally biased region" description="Low complexity" evidence="1">
    <location>
        <begin position="69"/>
        <end position="93"/>
    </location>
</feature>
<dbReference type="Proteomes" id="UP001396898">
    <property type="component" value="Unassembled WGS sequence"/>
</dbReference>
<dbReference type="PANTHER" id="PTHR42354:SF1">
    <property type="entry name" value="C2H2-TYPE DOMAIN-CONTAINING PROTEIN"/>
    <property type="match status" value="1"/>
</dbReference>
<keyword evidence="4" id="KW-1185">Reference proteome</keyword>
<feature type="region of interest" description="Disordered" evidence="1">
    <location>
        <begin position="304"/>
        <end position="323"/>
    </location>
</feature>
<feature type="compositionally biased region" description="Basic residues" evidence="1">
    <location>
        <begin position="107"/>
        <end position="118"/>
    </location>
</feature>